<comment type="caution">
    <text evidence="3">The sequence shown here is derived from an EMBL/GenBank/DDBJ whole genome shotgun (WGS) entry which is preliminary data.</text>
</comment>
<dbReference type="RefSeq" id="WP_311424181.1">
    <property type="nucleotide sequence ID" value="NZ_JAVREH010000027.1"/>
</dbReference>
<sequence>MEQNPAADPTHATSSTVPAQPARSGSRRALRWLVPVGAVGVVALLASGALSADAKGNLPARSAAQLLAEVGNSKVAGFSGTVVEKASLGLPELPDLSGDSANTGPLGLLTGSHTARVWYAGETKQRVALLDSLGEQDMFRDGRQLWQWNSDTRTATHTTLPDAAAASATPAPALTPDEAAHRALALIGPSTSVTTDPAGTVAGRAAYVLVLTPKDASSRVGSVRISVDGKTKVPLAVQVYARGSQKAAIDISFTRFTEAVPSNDNFNWTPPAGVTITEPTPPRHPSGYQAPITRVPAMTRTGEGWTTVAQVKNVPSLSALGKQSKEAGVLLGSLPQVHGTWGSGRLFQSTLVTALFTTDGRVFVGAVDPELLYQAAAR</sequence>
<evidence type="ECO:0000313" key="4">
    <source>
        <dbReference type="Proteomes" id="UP001183176"/>
    </source>
</evidence>
<dbReference type="EMBL" id="JAVREH010000027">
    <property type="protein sequence ID" value="MDT0263035.1"/>
    <property type="molecule type" value="Genomic_DNA"/>
</dbReference>
<dbReference type="InterPro" id="IPR052944">
    <property type="entry name" value="Sporulation_related"/>
</dbReference>
<feature type="transmembrane region" description="Helical" evidence="2">
    <location>
        <begin position="32"/>
        <end position="52"/>
    </location>
</feature>
<name>A0ABU2JDH4_9ACTN</name>
<proteinExistence type="predicted"/>
<dbReference type="Pfam" id="PF03548">
    <property type="entry name" value="LolA"/>
    <property type="match status" value="1"/>
</dbReference>
<organism evidence="3 4">
    <name type="scientific">Jatrophihabitans lederbergiae</name>
    <dbReference type="NCBI Taxonomy" id="3075547"/>
    <lineage>
        <taxon>Bacteria</taxon>
        <taxon>Bacillati</taxon>
        <taxon>Actinomycetota</taxon>
        <taxon>Actinomycetes</taxon>
        <taxon>Jatrophihabitantales</taxon>
        <taxon>Jatrophihabitantaceae</taxon>
        <taxon>Jatrophihabitans</taxon>
    </lineage>
</organism>
<dbReference type="SUPFAM" id="SSF89392">
    <property type="entry name" value="Prokaryotic lipoproteins and lipoprotein localization factors"/>
    <property type="match status" value="1"/>
</dbReference>
<dbReference type="Proteomes" id="UP001183176">
    <property type="component" value="Unassembled WGS sequence"/>
</dbReference>
<dbReference type="InterPro" id="IPR004564">
    <property type="entry name" value="OM_lipoprot_carrier_LolA-like"/>
</dbReference>
<keyword evidence="3" id="KW-0449">Lipoprotein</keyword>
<dbReference type="PANTHER" id="PTHR37507">
    <property type="entry name" value="SPORULATION PROTEIN YDCC"/>
    <property type="match status" value="1"/>
</dbReference>
<evidence type="ECO:0000313" key="3">
    <source>
        <dbReference type="EMBL" id="MDT0263035.1"/>
    </source>
</evidence>
<keyword evidence="2" id="KW-1133">Transmembrane helix</keyword>
<accession>A0ABU2JDH4</accession>
<feature type="region of interest" description="Disordered" evidence="1">
    <location>
        <begin position="1"/>
        <end position="24"/>
    </location>
</feature>
<keyword evidence="4" id="KW-1185">Reference proteome</keyword>
<reference evidence="4" key="1">
    <citation type="submission" date="2023-07" db="EMBL/GenBank/DDBJ databases">
        <title>30 novel species of actinomycetes from the DSMZ collection.</title>
        <authorList>
            <person name="Nouioui I."/>
        </authorList>
    </citation>
    <scope>NUCLEOTIDE SEQUENCE [LARGE SCALE GENOMIC DNA]</scope>
    <source>
        <strain evidence="4">DSM 44399</strain>
    </source>
</reference>
<evidence type="ECO:0000256" key="2">
    <source>
        <dbReference type="SAM" id="Phobius"/>
    </source>
</evidence>
<keyword evidence="2" id="KW-0472">Membrane</keyword>
<dbReference type="Gene3D" id="2.50.20.10">
    <property type="entry name" value="Lipoprotein localisation LolA/LolB/LppX"/>
    <property type="match status" value="1"/>
</dbReference>
<evidence type="ECO:0000256" key="1">
    <source>
        <dbReference type="SAM" id="MobiDB-lite"/>
    </source>
</evidence>
<dbReference type="PANTHER" id="PTHR37507:SF2">
    <property type="entry name" value="SPORULATION PROTEIN YDCC"/>
    <property type="match status" value="1"/>
</dbReference>
<protein>
    <submittedName>
        <fullName evidence="3">Outer-membrane lipoprotein carrier protein LolA</fullName>
    </submittedName>
</protein>
<keyword evidence="2" id="KW-0812">Transmembrane</keyword>
<dbReference type="InterPro" id="IPR029046">
    <property type="entry name" value="LolA/LolB/LppX"/>
</dbReference>
<gene>
    <name evidence="3" type="ORF">RM423_16720</name>
</gene>